<gene>
    <name evidence="1" type="ORF">CA836_02090</name>
</gene>
<dbReference type="AlphaFoldDB" id="A0A2C5ZGW4"/>
<organism evidence="1 2">
    <name type="scientific">Fusobacterium nucleatum subsp. polymorphum</name>
    <name type="common">Fusobacterium polymorphum</name>
    <dbReference type="NCBI Taxonomy" id="76857"/>
    <lineage>
        <taxon>Bacteria</taxon>
        <taxon>Fusobacteriati</taxon>
        <taxon>Fusobacteriota</taxon>
        <taxon>Fusobacteriia</taxon>
        <taxon>Fusobacteriales</taxon>
        <taxon>Fusobacteriaceae</taxon>
        <taxon>Fusobacterium</taxon>
    </lineage>
</organism>
<evidence type="ECO:0000313" key="2">
    <source>
        <dbReference type="Proteomes" id="UP000223525"/>
    </source>
</evidence>
<protein>
    <submittedName>
        <fullName evidence="1">Uncharacterized protein</fullName>
    </submittedName>
</protein>
<dbReference type="RefSeq" id="WP_099002432.1">
    <property type="nucleotide sequence ID" value="NZ_CP077158.1"/>
</dbReference>
<dbReference type="Proteomes" id="UP000223525">
    <property type="component" value="Unassembled WGS sequence"/>
</dbReference>
<accession>A0A2C5ZGW4</accession>
<comment type="caution">
    <text evidence="1">The sequence shown here is derived from an EMBL/GenBank/DDBJ whole genome shotgun (WGS) entry which is preliminary data.</text>
</comment>
<proteinExistence type="predicted"/>
<evidence type="ECO:0000313" key="1">
    <source>
        <dbReference type="EMBL" id="PHH98639.1"/>
    </source>
</evidence>
<dbReference type="EMBL" id="NIRK01000001">
    <property type="protein sequence ID" value="PHH98639.1"/>
    <property type="molecule type" value="Genomic_DNA"/>
</dbReference>
<reference evidence="1 2" key="1">
    <citation type="submission" date="2017-06" db="EMBL/GenBank/DDBJ databases">
        <title>Draft genome sequence of Fusobacterium nucleatum subsp. polymorphum KCOM 1248 (=ChDC F113).</title>
        <authorList>
            <person name="Kook J.-K."/>
            <person name="Park S.-N."/>
            <person name="Lim Y.K."/>
            <person name="Roh H."/>
        </authorList>
    </citation>
    <scope>NUCLEOTIDE SEQUENCE [LARGE SCALE GENOMIC DNA]</scope>
    <source>
        <strain evidence="2">KCOM 1248 (ChDC F113)</strain>
    </source>
</reference>
<sequence>MSKKDFNKGTKLGIKLSEDIVKSNTESIKKINETIQEIGNNTYNIKELINSVIKTQEENDIEKLFGIVKTLDSKDLEKEEKLILFQILNEIGKIYEPNENQKKFKLKLLKYLSITVNETLEKNQINNFKTILENIEKKEEKIIYKLICEYLYLDKYNSLEDYEDILSIFHYSHYFKKDIENEIKLKIQLFGTEILCEQFIESKKIENNKKVYYEKEKKENIEISEECASIFFGDNKKNEYYIETSSFIIYPFVNKIISLNKITLEKLEILSSLKIISTDILFKYKKIASYNDILYVIIENDLYYYNLNESEEKLILRITKKYNSNNVKYDIENLTVKKEKIIFKNRDLVYYNLENNENITINFISSNYFLKDNFIYFISKESKEEKTLFLSSDTDIFSLKKYTLGSKLSPTKLIDSFMKNTSYIYDSYKSIYFSSLFEDNICIISKDDAVFPLSLLKYEKYILNIKNNSIKDFKFSGRISQVEQYKNFLIYNNHSDGFKIQKHNILTDKVLTLIENYGRIKKEDVEIFTERLATPEFFDRPIKYKRIGKWIFDEINNKIIDIEK</sequence>
<name>A0A2C5ZGW4_FUSNP</name>